<feature type="transmembrane region" description="Helical" evidence="6">
    <location>
        <begin position="161"/>
        <end position="188"/>
    </location>
</feature>
<keyword evidence="3 6" id="KW-0812">Transmembrane</keyword>
<evidence type="ECO:0000313" key="7">
    <source>
        <dbReference type="EMBL" id="KKL25824.1"/>
    </source>
</evidence>
<evidence type="ECO:0008006" key="8">
    <source>
        <dbReference type="Google" id="ProtNLM"/>
    </source>
</evidence>
<dbReference type="Pfam" id="PF02653">
    <property type="entry name" value="BPD_transp_2"/>
    <property type="match status" value="1"/>
</dbReference>
<gene>
    <name evidence="7" type="ORF">LCGC14_2401430</name>
</gene>
<proteinExistence type="predicted"/>
<accession>A0A0F9BVC3</accession>
<sequence length="296" mass="32137">MDYLISVITIAGIHIIMALSFYLPLMTGQISLGQAGFMSIGAYASAVCTVKFGLPYLPAVLIGGMCAAIVGFILGIPALRIKGIYLLLLTLGFGEIVRAVFINIDYIGAAAGFPGIPYQEHTLLYAYGMVLILIIFFNRLRKSRMGRALQAVGSDEDAAEVIGVNITAVKLIAFSSGAFIAGIGGGILAHYQEYIEPLMFDVMNSVELIVFTIFGGIQIFWGPIFGAFVLTLVPEFLRFIQEWRMELYGALLILMMIVRPQGIISLDSVKTLENAFWRLFGKNTAAVLSPGQTEGK</sequence>
<protein>
    <recommendedName>
        <fullName evidence="8">Branched-chain amino acid ABC transporter permease</fullName>
    </recommendedName>
</protein>
<dbReference type="GO" id="GO:0015658">
    <property type="term" value="F:branched-chain amino acid transmembrane transporter activity"/>
    <property type="evidence" value="ECO:0007669"/>
    <property type="project" value="InterPro"/>
</dbReference>
<comment type="caution">
    <text evidence="7">The sequence shown here is derived from an EMBL/GenBank/DDBJ whole genome shotgun (WGS) entry which is preliminary data.</text>
</comment>
<evidence type="ECO:0000256" key="5">
    <source>
        <dbReference type="ARBA" id="ARBA00023136"/>
    </source>
</evidence>
<evidence type="ECO:0000256" key="2">
    <source>
        <dbReference type="ARBA" id="ARBA00022475"/>
    </source>
</evidence>
<feature type="transmembrane region" description="Helical" evidence="6">
    <location>
        <begin position="60"/>
        <end position="79"/>
    </location>
</feature>
<dbReference type="PANTHER" id="PTHR30482">
    <property type="entry name" value="HIGH-AFFINITY BRANCHED-CHAIN AMINO ACID TRANSPORT SYSTEM PERMEASE"/>
    <property type="match status" value="1"/>
</dbReference>
<dbReference type="InterPro" id="IPR043428">
    <property type="entry name" value="LivM-like"/>
</dbReference>
<feature type="transmembrane region" description="Helical" evidence="6">
    <location>
        <begin position="86"/>
        <end position="104"/>
    </location>
</feature>
<evidence type="ECO:0000256" key="1">
    <source>
        <dbReference type="ARBA" id="ARBA00004651"/>
    </source>
</evidence>
<keyword evidence="4 6" id="KW-1133">Transmembrane helix</keyword>
<evidence type="ECO:0000256" key="6">
    <source>
        <dbReference type="SAM" id="Phobius"/>
    </source>
</evidence>
<keyword evidence="2" id="KW-1003">Cell membrane</keyword>
<dbReference type="GO" id="GO:0005886">
    <property type="term" value="C:plasma membrane"/>
    <property type="evidence" value="ECO:0007669"/>
    <property type="project" value="UniProtKB-SubCell"/>
</dbReference>
<feature type="transmembrane region" description="Helical" evidence="6">
    <location>
        <begin position="6"/>
        <end position="23"/>
    </location>
</feature>
<dbReference type="InterPro" id="IPR001851">
    <property type="entry name" value="ABC_transp_permease"/>
</dbReference>
<feature type="transmembrane region" description="Helical" evidence="6">
    <location>
        <begin position="208"/>
        <end position="233"/>
    </location>
</feature>
<keyword evidence="5 6" id="KW-0472">Membrane</keyword>
<feature type="transmembrane region" description="Helical" evidence="6">
    <location>
        <begin position="124"/>
        <end position="140"/>
    </location>
</feature>
<dbReference type="AlphaFoldDB" id="A0A0F9BVC3"/>
<evidence type="ECO:0000256" key="4">
    <source>
        <dbReference type="ARBA" id="ARBA00022989"/>
    </source>
</evidence>
<dbReference type="PANTHER" id="PTHR30482:SF10">
    <property type="entry name" value="HIGH-AFFINITY BRANCHED-CHAIN AMINO ACID TRANSPORT PROTEIN BRAE"/>
    <property type="match status" value="1"/>
</dbReference>
<organism evidence="7">
    <name type="scientific">marine sediment metagenome</name>
    <dbReference type="NCBI Taxonomy" id="412755"/>
    <lineage>
        <taxon>unclassified sequences</taxon>
        <taxon>metagenomes</taxon>
        <taxon>ecological metagenomes</taxon>
    </lineage>
</organism>
<dbReference type="EMBL" id="LAZR01036069">
    <property type="protein sequence ID" value="KKL25824.1"/>
    <property type="molecule type" value="Genomic_DNA"/>
</dbReference>
<name>A0A0F9BVC3_9ZZZZ</name>
<dbReference type="CDD" id="cd06581">
    <property type="entry name" value="TM_PBP1_LivM_like"/>
    <property type="match status" value="1"/>
</dbReference>
<evidence type="ECO:0000256" key="3">
    <source>
        <dbReference type="ARBA" id="ARBA00022692"/>
    </source>
</evidence>
<comment type="subcellular location">
    <subcellularLocation>
        <location evidence="1">Cell membrane</location>
        <topology evidence="1">Multi-pass membrane protein</topology>
    </subcellularLocation>
</comment>
<reference evidence="7" key="1">
    <citation type="journal article" date="2015" name="Nature">
        <title>Complex archaea that bridge the gap between prokaryotes and eukaryotes.</title>
        <authorList>
            <person name="Spang A."/>
            <person name="Saw J.H."/>
            <person name="Jorgensen S.L."/>
            <person name="Zaremba-Niedzwiedzka K."/>
            <person name="Martijn J."/>
            <person name="Lind A.E."/>
            <person name="van Eijk R."/>
            <person name="Schleper C."/>
            <person name="Guy L."/>
            <person name="Ettema T.J."/>
        </authorList>
    </citation>
    <scope>NUCLEOTIDE SEQUENCE</scope>
</reference>